<evidence type="ECO:0000313" key="3">
    <source>
        <dbReference type="Proteomes" id="UP000270034"/>
    </source>
</evidence>
<sequence length="54" mass="6284">MGLGQRSIVRLHGQQYASFCPLWFLSLVYIMACHMGRSERKPPYGCVYLKTGFW</sequence>
<dbReference type="AlphaFoldDB" id="A0A2Z5ZJH2"/>
<evidence type="ECO:0000313" key="2">
    <source>
        <dbReference type="EMBL" id="BBC80738.1"/>
    </source>
</evidence>
<dbReference type="Proteomes" id="UP000270034">
    <property type="component" value="Chromosome"/>
</dbReference>
<dbReference type="KEGG" id="aot:AcetOri_orf03608"/>
<keyword evidence="1" id="KW-1133">Transmembrane helix</keyword>
<dbReference type="GO" id="GO:0016787">
    <property type="term" value="F:hydrolase activity"/>
    <property type="evidence" value="ECO:0007669"/>
    <property type="project" value="UniProtKB-KW"/>
</dbReference>
<feature type="transmembrane region" description="Helical" evidence="1">
    <location>
        <begin position="15"/>
        <end position="32"/>
    </location>
</feature>
<evidence type="ECO:0000256" key="1">
    <source>
        <dbReference type="SAM" id="Phobius"/>
    </source>
</evidence>
<keyword evidence="1" id="KW-0472">Membrane</keyword>
<protein>
    <submittedName>
        <fullName evidence="2">Glycosyl hydrolase</fullName>
    </submittedName>
</protein>
<dbReference type="EMBL" id="AP018515">
    <property type="protein sequence ID" value="BBC80738.1"/>
    <property type="molecule type" value="Genomic_DNA"/>
</dbReference>
<name>A0A2Z5ZJH2_9PROT</name>
<keyword evidence="2" id="KW-0378">Hydrolase</keyword>
<gene>
    <name evidence="2" type="ORF">AcetOrient_orf03608</name>
</gene>
<keyword evidence="1" id="KW-0812">Transmembrane</keyword>
<proteinExistence type="predicted"/>
<organism evidence="2 3">
    <name type="scientific">Acetobacter orientalis</name>
    <dbReference type="NCBI Taxonomy" id="146474"/>
    <lineage>
        <taxon>Bacteria</taxon>
        <taxon>Pseudomonadati</taxon>
        <taxon>Pseudomonadota</taxon>
        <taxon>Alphaproteobacteria</taxon>
        <taxon>Acetobacterales</taxon>
        <taxon>Acetobacteraceae</taxon>
        <taxon>Acetobacter</taxon>
    </lineage>
</organism>
<accession>A0A2Z5ZJH2</accession>
<reference evidence="2 3" key="1">
    <citation type="submission" date="2018-02" db="EMBL/GenBank/DDBJ databases">
        <title>Acetobacter orientalis genome.</title>
        <authorList>
            <person name="Nakashima N."/>
            <person name="Tamura T."/>
        </authorList>
    </citation>
    <scope>NUCLEOTIDE SEQUENCE [LARGE SCALE GENOMIC DNA]</scope>
    <source>
        <strain evidence="2 3">FAN1</strain>
    </source>
</reference>